<dbReference type="VEuPathDB" id="FungiDB:RhiirFUN_024433"/>
<feature type="compositionally biased region" description="Polar residues" evidence="2">
    <location>
        <begin position="646"/>
        <end position="668"/>
    </location>
</feature>
<evidence type="ECO:0000313" key="3">
    <source>
        <dbReference type="EMBL" id="PKY47851.1"/>
    </source>
</evidence>
<dbReference type="Gene3D" id="2.40.70.10">
    <property type="entry name" value="Acid Proteases"/>
    <property type="match status" value="1"/>
</dbReference>
<dbReference type="VEuPathDB" id="FungiDB:RhiirA1_456387"/>
<feature type="coiled-coil region" evidence="1">
    <location>
        <begin position="225"/>
        <end position="266"/>
    </location>
</feature>
<dbReference type="InterPro" id="IPR021109">
    <property type="entry name" value="Peptidase_aspartic_dom_sf"/>
</dbReference>
<dbReference type="AlphaFoldDB" id="A0A2I1GMI3"/>
<accession>A0A2I1GMI3</accession>
<dbReference type="VEuPathDB" id="FungiDB:RhiirFUN_026353"/>
<feature type="compositionally biased region" description="Low complexity" evidence="2">
    <location>
        <begin position="669"/>
        <end position="680"/>
    </location>
</feature>
<dbReference type="VEuPathDB" id="FungiDB:FUN_011755"/>
<dbReference type="VEuPathDB" id="FungiDB:FUN_015929"/>
<keyword evidence="4" id="KW-1185">Reference proteome</keyword>
<feature type="compositionally biased region" description="Basic and acidic residues" evidence="2">
    <location>
        <begin position="691"/>
        <end position="720"/>
    </location>
</feature>
<dbReference type="VEuPathDB" id="FungiDB:FUN_015930"/>
<dbReference type="Proteomes" id="UP000234323">
    <property type="component" value="Unassembled WGS sequence"/>
</dbReference>
<evidence type="ECO:0000256" key="1">
    <source>
        <dbReference type="SAM" id="Coils"/>
    </source>
</evidence>
<dbReference type="EMBL" id="LLXI01000582">
    <property type="protein sequence ID" value="PKY47851.1"/>
    <property type="molecule type" value="Genomic_DNA"/>
</dbReference>
<evidence type="ECO:0000313" key="4">
    <source>
        <dbReference type="Proteomes" id="UP000234323"/>
    </source>
</evidence>
<feature type="region of interest" description="Disordered" evidence="2">
    <location>
        <begin position="641"/>
        <end position="772"/>
    </location>
</feature>
<protein>
    <submittedName>
        <fullName evidence="3">Uncharacterized protein</fullName>
    </submittedName>
</protein>
<feature type="compositionally biased region" description="Polar residues" evidence="2">
    <location>
        <begin position="755"/>
        <end position="772"/>
    </location>
</feature>
<name>A0A2I1GMI3_9GLOM</name>
<reference evidence="3 4" key="1">
    <citation type="submission" date="2015-10" db="EMBL/GenBank/DDBJ databases">
        <title>Genome analyses suggest a sexual origin of heterokaryosis in a supposedly ancient asexual fungus.</title>
        <authorList>
            <person name="Ropars J."/>
            <person name="Sedzielewska K."/>
            <person name="Noel J."/>
            <person name="Charron P."/>
            <person name="Farinelli L."/>
            <person name="Marton T."/>
            <person name="Kruger M."/>
            <person name="Pelin A."/>
            <person name="Brachmann A."/>
            <person name="Corradi N."/>
        </authorList>
    </citation>
    <scope>NUCLEOTIDE SEQUENCE [LARGE SCALE GENOMIC DNA]</scope>
    <source>
        <strain evidence="3 4">A4</strain>
    </source>
</reference>
<dbReference type="VEuPathDB" id="FungiDB:RhiirA1_484533"/>
<keyword evidence="1" id="KW-0175">Coiled coil</keyword>
<organism evidence="3 4">
    <name type="scientific">Rhizophagus irregularis</name>
    <dbReference type="NCBI Taxonomy" id="588596"/>
    <lineage>
        <taxon>Eukaryota</taxon>
        <taxon>Fungi</taxon>
        <taxon>Fungi incertae sedis</taxon>
        <taxon>Mucoromycota</taxon>
        <taxon>Glomeromycotina</taxon>
        <taxon>Glomeromycetes</taxon>
        <taxon>Glomerales</taxon>
        <taxon>Glomeraceae</taxon>
        <taxon>Rhizophagus</taxon>
    </lineage>
</organism>
<evidence type="ECO:0000256" key="2">
    <source>
        <dbReference type="SAM" id="MobiDB-lite"/>
    </source>
</evidence>
<feature type="compositionally biased region" description="Basic and acidic residues" evidence="2">
    <location>
        <begin position="740"/>
        <end position="752"/>
    </location>
</feature>
<sequence length="966" mass="109503">MGVEPAYLELLDSNLELQEKLVQEGTCNNINRKKIRELEREKEACGRYITYLEKNLGERDDEIERLKVDCQSTLCELQKCRDFLKLKEEALVVQDERIIRLEDFVSKLKKRIQEISVCKGKNRIPIPQDIDDIFNATTQSLDEIIRQAALMQEIGVDQLNQIEGLQTLLGESLERTNGLNQDLIRVRADFTYERNGRRHWENITQQQQARIAGLQIANLGIRFLNRRKDAQLANQQNQLVNQQNQIANQQNQIAEHRRNAHRLMLRYNADTERWRRRHAGCIRQARNWQRQYRISQTQVQAQAQNNLNLQQQILALQNNPPNMAAIQDVMQTLAPLLAQLPNYDGQEPPDSYYQKLRGINETAHPLAVAAFNAAARTNVMQSKMIGRFQPVLANNPYNANAAINTEAEFLNWLQGKYRDVMIGTNRAASIAIANEKFSPLDTADTYEKRIRPIAQTFPFNNILPCLYNHLPEHLQMRVRLSAPANLDAFFTEIRNIWLESGGNVGQQNNVPTHISAPLPAQPQRDRALELFADIGQRLGFSGNISKAEDIHNFVEQELYRRLGSVEAHLAKLLEKSAPDTKPSRHRHLGSSTLDFGRRIEEIETHIAKFGKDKRGSKLLQGRHSELERRLGRIESQIAKLSKIPKSKSSQVHITTVSKPEISDNNLSGDNTTNSEDSSSNSEDDINVNVTRRNERKGASEEPSKAKSPNRSKEVKQDPTHDLVQVSFPSATIRNKKKTSSKRDSLPDDDLVHDPQNPTSAAHNSLSDKASQSCGGITLEETIRKIIQSILKENMPSYIIQALPFITEKCKPLLTQDKSGELRSNIFSTSQELAPETFNSDEGEESIDDPMEIDFVQNKEPKMSIASVECKIKRLKIPAMALDSAAEIPIITEDIVKRVKADIDKSIRYDLSGIATAPTESIGVVHNLPITLVSGCTIYEDFVVVKHPKPMLIFSNPLLKKYRCVID</sequence>
<gene>
    <name evidence="3" type="ORF">RhiirA4_463229</name>
</gene>
<proteinExistence type="predicted"/>
<comment type="caution">
    <text evidence="3">The sequence shown here is derived from an EMBL/GenBank/DDBJ whole genome shotgun (WGS) entry which is preliminary data.</text>
</comment>